<dbReference type="PANTHER" id="PTHR34227">
    <property type="entry name" value="CHAPERONE PROTEIN YCDY"/>
    <property type="match status" value="1"/>
</dbReference>
<dbReference type="AlphaFoldDB" id="A0A5R8XXJ3"/>
<evidence type="ECO:0000313" key="2">
    <source>
        <dbReference type="EMBL" id="TLP35566.1"/>
    </source>
</evidence>
<dbReference type="InterPro" id="IPR036411">
    <property type="entry name" value="TorD-like_sf"/>
</dbReference>
<dbReference type="EMBL" id="VANU01000008">
    <property type="protein sequence ID" value="TLP35566.1"/>
    <property type="molecule type" value="Genomic_DNA"/>
</dbReference>
<dbReference type="OrthoDB" id="5321442at2"/>
<keyword evidence="3" id="KW-1185">Reference proteome</keyword>
<evidence type="ECO:0000313" key="3">
    <source>
        <dbReference type="Proteomes" id="UP000308901"/>
    </source>
</evidence>
<dbReference type="Pfam" id="PF02613">
    <property type="entry name" value="Nitrate_red_del"/>
    <property type="match status" value="1"/>
</dbReference>
<dbReference type="InterPro" id="IPR020945">
    <property type="entry name" value="DMSO/NO3_reduct_chaperone"/>
</dbReference>
<sequence>MNTQKINKARALYYAMFSRFFVFTTDNNRYLELITLIDTLKQNPLDESTKEAFENIRAVLKSDSNIAFMNEFDEIFHSPHTKTVRTTASYFDENIESGKKRVEMQNFLGKTKIRRDESKYTDYEDHIGFIFTVLAELCELQAQGQNEYDNLIHCIFAEILNEFVDEFSEELFEHESADIFKNVIVLLKAFIEFERIYLEVSKPNIVSKPSQTKVVEEISDEEKARRARNKAMKANGPKNKNDESCPVFVTYDVEDGI</sequence>
<name>A0A5R8XXJ3_9BACT</name>
<accession>A0A5R8XXJ3</accession>
<evidence type="ECO:0000256" key="1">
    <source>
        <dbReference type="ARBA" id="ARBA00023186"/>
    </source>
</evidence>
<keyword evidence="1" id="KW-0143">Chaperone</keyword>
<organism evidence="2 3">
    <name type="scientific">Arcobacter arenosus</name>
    <dbReference type="NCBI Taxonomy" id="2576037"/>
    <lineage>
        <taxon>Bacteria</taxon>
        <taxon>Pseudomonadati</taxon>
        <taxon>Campylobacterota</taxon>
        <taxon>Epsilonproteobacteria</taxon>
        <taxon>Campylobacterales</taxon>
        <taxon>Arcobacteraceae</taxon>
        <taxon>Arcobacter</taxon>
    </lineage>
</organism>
<dbReference type="SUPFAM" id="SSF89155">
    <property type="entry name" value="TorD-like"/>
    <property type="match status" value="1"/>
</dbReference>
<dbReference type="Proteomes" id="UP000308901">
    <property type="component" value="Unassembled WGS sequence"/>
</dbReference>
<dbReference type="Gene3D" id="1.10.3480.10">
    <property type="entry name" value="TorD-like"/>
    <property type="match status" value="1"/>
</dbReference>
<dbReference type="InterPro" id="IPR050289">
    <property type="entry name" value="TorD/DmsD_chaperones"/>
</dbReference>
<reference evidence="2 3" key="1">
    <citation type="submission" date="2019-05" db="EMBL/GenBank/DDBJ databases">
        <title>Arcobacter sp. nov., isolated from sea sediment.</title>
        <authorList>
            <person name="Kim W."/>
        </authorList>
    </citation>
    <scope>NUCLEOTIDE SEQUENCE [LARGE SCALE GENOMIC DNA]</scope>
    <source>
        <strain evidence="2 3">CAU 1517</strain>
    </source>
</reference>
<proteinExistence type="predicted"/>
<evidence type="ECO:0008006" key="4">
    <source>
        <dbReference type="Google" id="ProtNLM"/>
    </source>
</evidence>
<comment type="caution">
    <text evidence="2">The sequence shown here is derived from an EMBL/GenBank/DDBJ whole genome shotgun (WGS) entry which is preliminary data.</text>
</comment>
<dbReference type="RefSeq" id="WP_138153814.1">
    <property type="nucleotide sequence ID" value="NZ_VANU01000008.1"/>
</dbReference>
<dbReference type="PANTHER" id="PTHR34227:SF1">
    <property type="entry name" value="DIMETHYL SULFOXIDE REDUCTASE CHAPERONE-RELATED"/>
    <property type="match status" value="1"/>
</dbReference>
<gene>
    <name evidence="2" type="ORF">FDK22_15070</name>
</gene>
<protein>
    <recommendedName>
        <fullName evidence="4">Formate dehydrogenase-specific chaperone</fullName>
    </recommendedName>
</protein>